<keyword evidence="2" id="KW-0378">Hydrolase</keyword>
<evidence type="ECO:0000259" key="1">
    <source>
        <dbReference type="Pfam" id="PF03959"/>
    </source>
</evidence>
<feature type="domain" description="Serine hydrolase" evidence="1">
    <location>
        <begin position="71"/>
        <end position="206"/>
    </location>
</feature>
<dbReference type="GO" id="GO:0016787">
    <property type="term" value="F:hydrolase activity"/>
    <property type="evidence" value="ECO:0007669"/>
    <property type="project" value="UniProtKB-KW"/>
</dbReference>
<comment type="caution">
    <text evidence="2">The sequence shown here is derived from an EMBL/GenBank/DDBJ whole genome shotgun (WGS) entry which is preliminary data.</text>
</comment>
<dbReference type="Pfam" id="PF03959">
    <property type="entry name" value="FSH1"/>
    <property type="match status" value="1"/>
</dbReference>
<dbReference type="InterPro" id="IPR005645">
    <property type="entry name" value="FSH-like_dom"/>
</dbReference>
<reference evidence="3" key="1">
    <citation type="journal article" date="2019" name="Int. J. Syst. Evol. Microbiol.">
        <title>The Global Catalogue of Microorganisms (GCM) 10K type strain sequencing project: providing services to taxonomists for standard genome sequencing and annotation.</title>
        <authorList>
            <consortium name="The Broad Institute Genomics Platform"/>
            <consortium name="The Broad Institute Genome Sequencing Center for Infectious Disease"/>
            <person name="Wu L."/>
            <person name="Ma J."/>
        </authorList>
    </citation>
    <scope>NUCLEOTIDE SEQUENCE [LARGE SCALE GENOMIC DNA]</scope>
    <source>
        <strain evidence="3">CGMCC 1.15795</strain>
    </source>
</reference>
<dbReference type="RefSeq" id="WP_382318050.1">
    <property type="nucleotide sequence ID" value="NZ_JBHUFD010000018.1"/>
</dbReference>
<name>A0ABW4R1D2_9BACT</name>
<evidence type="ECO:0000313" key="3">
    <source>
        <dbReference type="Proteomes" id="UP001597197"/>
    </source>
</evidence>
<protein>
    <submittedName>
        <fullName evidence="2">Alpha/beta hydrolase</fullName>
    </submittedName>
</protein>
<dbReference type="Proteomes" id="UP001597197">
    <property type="component" value="Unassembled WGS sequence"/>
</dbReference>
<gene>
    <name evidence="2" type="ORF">ACFSDX_23440</name>
</gene>
<dbReference type="SUPFAM" id="SSF53474">
    <property type="entry name" value="alpha/beta-Hydrolases"/>
    <property type="match status" value="1"/>
</dbReference>
<evidence type="ECO:0000313" key="2">
    <source>
        <dbReference type="EMBL" id="MFD1875407.1"/>
    </source>
</evidence>
<keyword evidence="3" id="KW-1185">Reference proteome</keyword>
<proteinExistence type="predicted"/>
<dbReference type="InterPro" id="IPR029058">
    <property type="entry name" value="AB_hydrolase_fold"/>
</dbReference>
<organism evidence="2 3">
    <name type="scientific">Hymenobacter bucti</name>
    <dbReference type="NCBI Taxonomy" id="1844114"/>
    <lineage>
        <taxon>Bacteria</taxon>
        <taxon>Pseudomonadati</taxon>
        <taxon>Bacteroidota</taxon>
        <taxon>Cytophagia</taxon>
        <taxon>Cytophagales</taxon>
        <taxon>Hymenobacteraceae</taxon>
        <taxon>Hymenobacter</taxon>
    </lineage>
</organism>
<accession>A0ABW4R1D2</accession>
<sequence>MQRHLTVPRTARYQQLGEPSAATRQLWLVAHGYGQLAEYFIRHFTSVQALDPVGTVIVAPEALSRFYLSGTSGRVGASWMTSADRLAEIADQNTYLDALLHRLLRTCPPDVRVTVLGFSQGTATVSRWLTHLGGQWRPQQLVLWAGDFPADSEPGAAHQLLQDLPVVLVCGDQDEYMLPPQLLAQAESLRQHGAHVATLGFAGGHALHAATLQQLYEQAITHS</sequence>
<dbReference type="EMBL" id="JBHUFD010000018">
    <property type="protein sequence ID" value="MFD1875407.1"/>
    <property type="molecule type" value="Genomic_DNA"/>
</dbReference>
<dbReference type="Gene3D" id="3.40.50.1820">
    <property type="entry name" value="alpha/beta hydrolase"/>
    <property type="match status" value="1"/>
</dbReference>